<name>A8MBB8_CALMQ</name>
<proteinExistence type="predicted"/>
<dbReference type="RefSeq" id="WP_012185428.1">
    <property type="nucleotide sequence ID" value="NC_009954.1"/>
</dbReference>
<dbReference type="HOGENOM" id="CLU_820400_0_0_2"/>
<evidence type="ECO:0000256" key="1">
    <source>
        <dbReference type="SAM" id="Phobius"/>
    </source>
</evidence>
<evidence type="ECO:0000313" key="2">
    <source>
        <dbReference type="EMBL" id="ABW01208.1"/>
    </source>
</evidence>
<dbReference type="eggNOG" id="arCOG10359">
    <property type="taxonomic scope" value="Archaea"/>
</dbReference>
<gene>
    <name evidence="2" type="ordered locus">Cmaq_0362</name>
</gene>
<accession>A8MBB8</accession>
<feature type="transmembrane region" description="Helical" evidence="1">
    <location>
        <begin position="252"/>
        <end position="271"/>
    </location>
</feature>
<feature type="transmembrane region" description="Helical" evidence="1">
    <location>
        <begin position="316"/>
        <end position="336"/>
    </location>
</feature>
<evidence type="ECO:0000313" key="3">
    <source>
        <dbReference type="Proteomes" id="UP000001137"/>
    </source>
</evidence>
<dbReference type="Proteomes" id="UP000001137">
    <property type="component" value="Chromosome"/>
</dbReference>
<dbReference type="GeneID" id="5709146"/>
<reference evidence="2 3" key="1">
    <citation type="submission" date="2007-10" db="EMBL/GenBank/DDBJ databases">
        <title>Complete sequence of Caldivirga maquilingensis IC-167.</title>
        <authorList>
            <consortium name="US DOE Joint Genome Institute"/>
            <person name="Copeland A."/>
            <person name="Lucas S."/>
            <person name="Lapidus A."/>
            <person name="Barry K."/>
            <person name="Glavina del Rio T."/>
            <person name="Dalin E."/>
            <person name="Tice H."/>
            <person name="Pitluck S."/>
            <person name="Saunders E."/>
            <person name="Brettin T."/>
            <person name="Bruce D."/>
            <person name="Detter J.C."/>
            <person name="Han C."/>
            <person name="Schmutz J."/>
            <person name="Larimer F."/>
            <person name="Land M."/>
            <person name="Hauser L."/>
            <person name="Kyrpides N."/>
            <person name="Ivanova N."/>
            <person name="Biddle J.F."/>
            <person name="Zhang Z."/>
            <person name="Fitz-Gibbon S.T."/>
            <person name="Lowe T.M."/>
            <person name="Saltikov C."/>
            <person name="House C.H."/>
            <person name="Richardson P."/>
        </authorList>
    </citation>
    <scope>NUCLEOTIDE SEQUENCE [LARGE SCALE GENOMIC DNA]</scope>
    <source>
        <strain evidence="3">ATCC 700844 / DSM 13496 / JCM 10307 / IC-167</strain>
    </source>
</reference>
<protein>
    <submittedName>
        <fullName evidence="2">Uncharacterized protein</fullName>
    </submittedName>
</protein>
<dbReference type="EMBL" id="CP000852">
    <property type="protein sequence ID" value="ABW01208.1"/>
    <property type="molecule type" value="Genomic_DNA"/>
</dbReference>
<organism evidence="2 3">
    <name type="scientific">Caldivirga maquilingensis (strain ATCC 700844 / DSM 13496 / JCM 10307 / IC-167)</name>
    <dbReference type="NCBI Taxonomy" id="397948"/>
    <lineage>
        <taxon>Archaea</taxon>
        <taxon>Thermoproteota</taxon>
        <taxon>Thermoprotei</taxon>
        <taxon>Thermoproteales</taxon>
        <taxon>Thermoproteaceae</taxon>
        <taxon>Caldivirga</taxon>
    </lineage>
</organism>
<feature type="transmembrane region" description="Helical" evidence="1">
    <location>
        <begin position="157"/>
        <end position="178"/>
    </location>
</feature>
<dbReference type="KEGG" id="cma:Cmaq_0362"/>
<feature type="transmembrane region" description="Helical" evidence="1">
    <location>
        <begin position="110"/>
        <end position="127"/>
    </location>
</feature>
<feature type="transmembrane region" description="Helical" evidence="1">
    <location>
        <begin position="84"/>
        <end position="104"/>
    </location>
</feature>
<keyword evidence="1" id="KW-0472">Membrane</keyword>
<keyword evidence="1" id="KW-0812">Transmembrane</keyword>
<dbReference type="STRING" id="397948.Cmaq_0362"/>
<keyword evidence="3" id="KW-1185">Reference proteome</keyword>
<sequence>MRIRELVNLTLLVLMSPLVGYEEAIRLIGDNVELTKGGKALLTMARHYEQSGISYDAYFEFLNQRFSNMVEDWRRMSSEVNLSVLMLTTALIMLEALMIMLIGAGLADSILVIAPLMLIPLIHVNQLKLYDYDYVKPTVIGFASALILYLSTRSLGYTILAFSLGFSILYMPQFLNFIRLITNLERKIMEPILELTWNPNPREITGSSIIEREFSRIRDIAYSIGAPYFVTRAARVVDSLVFQIRVMFRDNVVYGLLIPINYIALIEFLKFINSTISATAVNASLASPFNYHVPSIILLASALTTSMLTGKVIHSIGLGLSIMCLFLIPLLTITPIRM</sequence>
<keyword evidence="1" id="KW-1133">Transmembrane helix</keyword>
<dbReference type="AlphaFoldDB" id="A8MBB8"/>
<feature type="transmembrane region" description="Helical" evidence="1">
    <location>
        <begin position="134"/>
        <end position="151"/>
    </location>
</feature>
<dbReference type="OrthoDB" id="28473at2157"/>